<accession>A0ABS3RGD9</accession>
<organism evidence="1 2">
    <name type="scientific">Actinomadura nitritigenes</name>
    <dbReference type="NCBI Taxonomy" id="134602"/>
    <lineage>
        <taxon>Bacteria</taxon>
        <taxon>Bacillati</taxon>
        <taxon>Actinomycetota</taxon>
        <taxon>Actinomycetes</taxon>
        <taxon>Streptosporangiales</taxon>
        <taxon>Thermomonosporaceae</taxon>
        <taxon>Actinomadura</taxon>
    </lineage>
</organism>
<dbReference type="RefSeq" id="WP_208274590.1">
    <property type="nucleotide sequence ID" value="NZ_BAAAGM010000118.1"/>
</dbReference>
<keyword evidence="2" id="KW-1185">Reference proteome</keyword>
<dbReference type="InterPro" id="IPR023393">
    <property type="entry name" value="START-like_dom_sf"/>
</dbReference>
<dbReference type="EMBL" id="JAGEOK010000070">
    <property type="protein sequence ID" value="MBO2445293.1"/>
    <property type="molecule type" value="Genomic_DNA"/>
</dbReference>
<evidence type="ECO:0000313" key="1">
    <source>
        <dbReference type="EMBL" id="MBO2445293.1"/>
    </source>
</evidence>
<proteinExistence type="predicted"/>
<sequence>MREFQPVTRIAWDGHPKASKASRAYHAWIITPTPKGSHLWTEETMQGPLWIELAKQDPEVFWRTHENLLAALAKVAADRENRSR</sequence>
<dbReference type="Gene3D" id="3.30.530.20">
    <property type="match status" value="1"/>
</dbReference>
<dbReference type="Proteomes" id="UP000666915">
    <property type="component" value="Unassembled WGS sequence"/>
</dbReference>
<protein>
    <submittedName>
        <fullName evidence="1">Uncharacterized protein</fullName>
    </submittedName>
</protein>
<evidence type="ECO:0000313" key="2">
    <source>
        <dbReference type="Proteomes" id="UP000666915"/>
    </source>
</evidence>
<reference evidence="1 2" key="1">
    <citation type="submission" date="2021-03" db="EMBL/GenBank/DDBJ databases">
        <authorList>
            <person name="Kanchanasin P."/>
            <person name="Saeng-In P."/>
            <person name="Phongsopitanun W."/>
            <person name="Yuki M."/>
            <person name="Kudo T."/>
            <person name="Ohkuma M."/>
            <person name="Tanasupawat S."/>
        </authorList>
    </citation>
    <scope>NUCLEOTIDE SEQUENCE [LARGE SCALE GENOMIC DNA]</scope>
    <source>
        <strain evidence="1 2">L46</strain>
    </source>
</reference>
<comment type="caution">
    <text evidence="1">The sequence shown here is derived from an EMBL/GenBank/DDBJ whole genome shotgun (WGS) entry which is preliminary data.</text>
</comment>
<name>A0ABS3RGD9_9ACTN</name>
<gene>
    <name evidence="1" type="ORF">J4557_48115</name>
</gene>